<dbReference type="RefSeq" id="WP_118090863.1">
    <property type="nucleotide sequence ID" value="NZ_BQNJ01000001.1"/>
</dbReference>
<accession>A0AA37N2D8</accession>
<comment type="caution">
    <text evidence="1">The sequence shown here is derived from an EMBL/GenBank/DDBJ whole genome shotgun (WGS) entry which is preliminary data.</text>
</comment>
<proteinExistence type="predicted"/>
<dbReference type="AlphaFoldDB" id="A0AA37N2D8"/>
<dbReference type="EMBL" id="BQNJ01000001">
    <property type="protein sequence ID" value="GKG98522.1"/>
    <property type="molecule type" value="Genomic_DNA"/>
</dbReference>
<evidence type="ECO:0000313" key="2">
    <source>
        <dbReference type="Proteomes" id="UP001055091"/>
    </source>
</evidence>
<gene>
    <name evidence="1" type="ORF">CE91St55_05040</name>
</gene>
<sequence length="88" mass="10038">MMICKENEMMALQPIPETMEKKTVILKGTFISPVKCGERAIFTYNGQVMRTSTVSEILEITADYIKFETRNSIYIVSYHSLLPTHTCA</sequence>
<organism evidence="1 2">
    <name type="scientific">Hungatella hathewayi</name>
    <dbReference type="NCBI Taxonomy" id="154046"/>
    <lineage>
        <taxon>Bacteria</taxon>
        <taxon>Bacillati</taxon>
        <taxon>Bacillota</taxon>
        <taxon>Clostridia</taxon>
        <taxon>Lachnospirales</taxon>
        <taxon>Lachnospiraceae</taxon>
        <taxon>Hungatella</taxon>
    </lineage>
</organism>
<evidence type="ECO:0000313" key="1">
    <source>
        <dbReference type="EMBL" id="GKG98522.1"/>
    </source>
</evidence>
<protein>
    <submittedName>
        <fullName evidence="1">Uncharacterized protein</fullName>
    </submittedName>
</protein>
<dbReference type="Proteomes" id="UP001055091">
    <property type="component" value="Unassembled WGS sequence"/>
</dbReference>
<reference evidence="1" key="1">
    <citation type="submission" date="2022-01" db="EMBL/GenBank/DDBJ databases">
        <title>Novel bile acid biosynthetic pathways are enriched in the microbiome of centenarians.</title>
        <authorList>
            <person name="Sato Y."/>
            <person name="Atarashi K."/>
            <person name="Plichta R.D."/>
            <person name="Arai Y."/>
            <person name="Sasajima S."/>
            <person name="Kearney M.S."/>
            <person name="Suda W."/>
            <person name="Takeshita K."/>
            <person name="Sasaki T."/>
            <person name="Okamoto S."/>
            <person name="Skelly N.A."/>
            <person name="Okamura Y."/>
            <person name="Vlamakis H."/>
            <person name="Li Y."/>
            <person name="Tanoue T."/>
            <person name="Takei H."/>
            <person name="Nittono H."/>
            <person name="Narushima S."/>
            <person name="Irie J."/>
            <person name="Itoh H."/>
            <person name="Moriya K."/>
            <person name="Sugiura Y."/>
            <person name="Suematsu M."/>
            <person name="Moritoki N."/>
            <person name="Shibata S."/>
            <person name="Littman R.D."/>
            <person name="Fischbach A.M."/>
            <person name="Uwamino Y."/>
            <person name="Inoue T."/>
            <person name="Honda A."/>
            <person name="Hattori M."/>
            <person name="Murai T."/>
            <person name="Xavier J.R."/>
            <person name="Hirose N."/>
            <person name="Honda K."/>
        </authorList>
    </citation>
    <scope>NUCLEOTIDE SEQUENCE</scope>
    <source>
        <strain evidence="1">CE91-St55</strain>
    </source>
</reference>
<name>A0AA37N2D8_9FIRM</name>